<evidence type="ECO:0000256" key="4">
    <source>
        <dbReference type="ARBA" id="ARBA00038388"/>
    </source>
</evidence>
<dbReference type="PROSITE" id="PS50893">
    <property type="entry name" value="ABC_TRANSPORTER_2"/>
    <property type="match status" value="1"/>
</dbReference>
<dbReference type="AlphaFoldDB" id="A0A345UNC0"/>
<dbReference type="PROSITE" id="PS00211">
    <property type="entry name" value="ABC_TRANSPORTER_1"/>
    <property type="match status" value="1"/>
</dbReference>
<sequence length="267" mass="29150">MMHPAARFSSVNPIFILPEIQHLLFPIRMPEHILSVEKLTKTYNSAGNALTVLDQVSFGIAPGISCAIIGPSGSGKTTLLGLCAGLDQPSSGSVQLCSHALETKTEDQLSQIRNRHIGFVFQSFQLIPTLTAVENVMVPVELRGGDYKTVHARAEELLHEVGLGHRLTHYPTQLSGGEQQRVAIARAFINAPEILFADEPTGNLDTETGEQVERILFELNQKQGTTLIIVTHDNELAAKCDRIIRLKSGRIASDHLTAADTTLVHEH</sequence>
<dbReference type="GO" id="GO:0022857">
    <property type="term" value="F:transmembrane transporter activity"/>
    <property type="evidence" value="ECO:0007669"/>
    <property type="project" value="TreeGrafter"/>
</dbReference>
<accession>A0A345UNC0</accession>
<dbReference type="GO" id="GO:0005524">
    <property type="term" value="F:ATP binding"/>
    <property type="evidence" value="ECO:0007669"/>
    <property type="project" value="UniProtKB-KW"/>
</dbReference>
<reference evidence="6 7" key="1">
    <citation type="submission" date="2018-03" db="EMBL/GenBank/DDBJ databases">
        <title>Phenotypic and genomic properties of Cyclonatronum proteinivorum gen. nov., sp. nov., a haloalkaliphilic bacteroidete from soda lakes possessing Na+-translocating rhodopsin.</title>
        <authorList>
            <person name="Toshchakov S.V."/>
            <person name="Korzhenkov A."/>
            <person name="Samarov N.I."/>
            <person name="Kublanov I.V."/>
            <person name="Muntyan M.S."/>
            <person name="Sorokin D.Y."/>
        </authorList>
    </citation>
    <scope>NUCLEOTIDE SEQUENCE [LARGE SCALE GENOMIC DNA]</scope>
    <source>
        <strain evidence="6 7">Omega</strain>
    </source>
</reference>
<dbReference type="SMART" id="SM00382">
    <property type="entry name" value="AAA"/>
    <property type="match status" value="1"/>
</dbReference>
<evidence type="ECO:0000313" key="7">
    <source>
        <dbReference type="Proteomes" id="UP000254808"/>
    </source>
</evidence>
<dbReference type="PANTHER" id="PTHR24220:SF86">
    <property type="entry name" value="ABC TRANSPORTER ABCH.1"/>
    <property type="match status" value="1"/>
</dbReference>
<keyword evidence="1" id="KW-0813">Transport</keyword>
<dbReference type="KEGG" id="cprv:CYPRO_2733"/>
<dbReference type="GO" id="GO:0016887">
    <property type="term" value="F:ATP hydrolysis activity"/>
    <property type="evidence" value="ECO:0007669"/>
    <property type="project" value="InterPro"/>
</dbReference>
<dbReference type="Gene3D" id="3.40.50.300">
    <property type="entry name" value="P-loop containing nucleotide triphosphate hydrolases"/>
    <property type="match status" value="1"/>
</dbReference>
<keyword evidence="2" id="KW-0547">Nucleotide-binding</keyword>
<gene>
    <name evidence="6" type="ORF">CYPRO_2733</name>
</gene>
<evidence type="ECO:0000256" key="1">
    <source>
        <dbReference type="ARBA" id="ARBA00022448"/>
    </source>
</evidence>
<dbReference type="FunFam" id="3.40.50.300:FF:000032">
    <property type="entry name" value="Export ABC transporter ATP-binding protein"/>
    <property type="match status" value="1"/>
</dbReference>
<dbReference type="Pfam" id="PF00005">
    <property type="entry name" value="ABC_tran"/>
    <property type="match status" value="1"/>
</dbReference>
<name>A0A345UNC0_9BACT</name>
<dbReference type="SUPFAM" id="SSF52540">
    <property type="entry name" value="P-loop containing nucleoside triphosphate hydrolases"/>
    <property type="match status" value="1"/>
</dbReference>
<dbReference type="GO" id="GO:0005886">
    <property type="term" value="C:plasma membrane"/>
    <property type="evidence" value="ECO:0007669"/>
    <property type="project" value="TreeGrafter"/>
</dbReference>
<dbReference type="EMBL" id="CP027806">
    <property type="protein sequence ID" value="AXJ01972.1"/>
    <property type="molecule type" value="Genomic_DNA"/>
</dbReference>
<evidence type="ECO:0000313" key="6">
    <source>
        <dbReference type="EMBL" id="AXJ01972.1"/>
    </source>
</evidence>
<feature type="domain" description="ABC transporter" evidence="5">
    <location>
        <begin position="34"/>
        <end position="266"/>
    </location>
</feature>
<comment type="similarity">
    <text evidence="4">Belongs to the ABC transporter superfamily. Macrolide exporter (TC 3.A.1.122) family.</text>
</comment>
<dbReference type="InterPro" id="IPR003439">
    <property type="entry name" value="ABC_transporter-like_ATP-bd"/>
</dbReference>
<evidence type="ECO:0000256" key="3">
    <source>
        <dbReference type="ARBA" id="ARBA00022840"/>
    </source>
</evidence>
<proteinExistence type="inferred from homology"/>
<keyword evidence="7" id="KW-1185">Reference proteome</keyword>
<organism evidence="6 7">
    <name type="scientific">Cyclonatronum proteinivorum</name>
    <dbReference type="NCBI Taxonomy" id="1457365"/>
    <lineage>
        <taxon>Bacteria</taxon>
        <taxon>Pseudomonadati</taxon>
        <taxon>Balneolota</taxon>
        <taxon>Balneolia</taxon>
        <taxon>Balneolales</taxon>
        <taxon>Cyclonatronaceae</taxon>
        <taxon>Cyclonatronum</taxon>
    </lineage>
</organism>
<dbReference type="InterPro" id="IPR017871">
    <property type="entry name" value="ABC_transporter-like_CS"/>
</dbReference>
<dbReference type="InterPro" id="IPR027417">
    <property type="entry name" value="P-loop_NTPase"/>
</dbReference>
<dbReference type="CDD" id="cd03255">
    <property type="entry name" value="ABC_MJ0796_LolCDE_FtsE"/>
    <property type="match status" value="1"/>
</dbReference>
<dbReference type="InterPro" id="IPR015854">
    <property type="entry name" value="ABC_transpr_LolD-like"/>
</dbReference>
<dbReference type="InterPro" id="IPR003593">
    <property type="entry name" value="AAA+_ATPase"/>
</dbReference>
<dbReference type="Proteomes" id="UP000254808">
    <property type="component" value="Chromosome"/>
</dbReference>
<protein>
    <submittedName>
        <fullName evidence="6">Putative ABC transport system ATP-binding protein</fullName>
    </submittedName>
</protein>
<dbReference type="GO" id="GO:0098796">
    <property type="term" value="C:membrane protein complex"/>
    <property type="evidence" value="ECO:0007669"/>
    <property type="project" value="UniProtKB-ARBA"/>
</dbReference>
<evidence type="ECO:0000259" key="5">
    <source>
        <dbReference type="PROSITE" id="PS50893"/>
    </source>
</evidence>
<dbReference type="PANTHER" id="PTHR24220">
    <property type="entry name" value="IMPORT ATP-BINDING PROTEIN"/>
    <property type="match status" value="1"/>
</dbReference>
<dbReference type="InterPro" id="IPR017911">
    <property type="entry name" value="MacB-like_ATP-bd"/>
</dbReference>
<keyword evidence="3 6" id="KW-0067">ATP-binding</keyword>
<evidence type="ECO:0000256" key="2">
    <source>
        <dbReference type="ARBA" id="ARBA00022741"/>
    </source>
</evidence>